<evidence type="ECO:0000313" key="1">
    <source>
        <dbReference type="EMBL" id="PYY30754.1"/>
    </source>
</evidence>
<evidence type="ECO:0000313" key="2">
    <source>
        <dbReference type="Proteomes" id="UP000247459"/>
    </source>
</evidence>
<organism evidence="1 2">
    <name type="scientific">Paenibacillus illinoisensis</name>
    <dbReference type="NCBI Taxonomy" id="59845"/>
    <lineage>
        <taxon>Bacteria</taxon>
        <taxon>Bacillati</taxon>
        <taxon>Bacillota</taxon>
        <taxon>Bacilli</taxon>
        <taxon>Bacillales</taxon>
        <taxon>Paenibacillaceae</taxon>
        <taxon>Paenibacillus</taxon>
    </lineage>
</organism>
<comment type="caution">
    <text evidence="1">The sequence shown here is derived from an EMBL/GenBank/DDBJ whole genome shotgun (WGS) entry which is preliminary data.</text>
</comment>
<reference evidence="1 2" key="1">
    <citation type="submission" date="2018-01" db="EMBL/GenBank/DDBJ databases">
        <title>Genome sequence of the PGP bacterium Paenibacillus illinoisensis E3.</title>
        <authorList>
            <person name="Rolli E."/>
            <person name="Marasco R."/>
            <person name="Bessem C."/>
            <person name="Michoud G."/>
            <person name="Gaiarsa S."/>
            <person name="Borin S."/>
            <person name="Daffonchio D."/>
        </authorList>
    </citation>
    <scope>NUCLEOTIDE SEQUENCE [LARGE SCALE GENOMIC DNA]</scope>
    <source>
        <strain evidence="1 2">E3</strain>
    </source>
</reference>
<dbReference type="Proteomes" id="UP000247459">
    <property type="component" value="Unassembled WGS sequence"/>
</dbReference>
<dbReference type="OrthoDB" id="7869153at2"/>
<dbReference type="Gene3D" id="3.30.470.20">
    <property type="entry name" value="ATP-grasp fold, B domain"/>
    <property type="match status" value="1"/>
</dbReference>
<proteinExistence type="predicted"/>
<gene>
    <name evidence="1" type="ORF">PIL02S_00843</name>
</gene>
<dbReference type="AlphaFoldDB" id="A0A2W0CFB5"/>
<accession>A0A2W0CFB5</accession>
<name>A0A2W0CFB5_9BACL</name>
<dbReference type="InterPro" id="IPR026838">
    <property type="entry name" value="YheC/D"/>
</dbReference>
<dbReference type="Pfam" id="PF14398">
    <property type="entry name" value="ATPgrasp_YheCD"/>
    <property type="match status" value="1"/>
</dbReference>
<dbReference type="RefSeq" id="WP_146239783.1">
    <property type="nucleotide sequence ID" value="NZ_PRLG01000006.1"/>
</dbReference>
<dbReference type="SUPFAM" id="SSF56059">
    <property type="entry name" value="Glutathione synthetase ATP-binding domain-like"/>
    <property type="match status" value="1"/>
</dbReference>
<dbReference type="EMBL" id="PRLG01000006">
    <property type="protein sequence ID" value="PYY30754.1"/>
    <property type="molecule type" value="Genomic_DNA"/>
</dbReference>
<sequence>MKRDKWTQYRILRKGPSLAKRLPKTRLLQKNNFTKMLNQYQSVVVKPRDGRYGRDILFIHRNGAKSIRIQHEDHVTAMKDTNQLLQLFHNKNKVHGYIVQRRLQLAQVQDRPFDIRIMVQRQKNPSSPWNVTGSYAKVAEQGYYVTNVTSRTIPVLKALKLAHIGGRSLLVKAERIALLAAKRLGEHYPKLRQVGFDIGIDRKRRIWIIEGNYKPDLRPFRHVQDSSMYRRILWYKEH</sequence>
<protein>
    <submittedName>
        <fullName evidence="1">Uncharacterized protein</fullName>
    </submittedName>
</protein>